<accession>A0A9W9R9S1</accession>
<gene>
    <name evidence="1" type="ORF">N7517_010800</name>
</gene>
<proteinExistence type="predicted"/>
<organism evidence="1 2">
    <name type="scientific">Penicillium concentricum</name>
    <dbReference type="NCBI Taxonomy" id="293559"/>
    <lineage>
        <taxon>Eukaryota</taxon>
        <taxon>Fungi</taxon>
        <taxon>Dikarya</taxon>
        <taxon>Ascomycota</taxon>
        <taxon>Pezizomycotina</taxon>
        <taxon>Eurotiomycetes</taxon>
        <taxon>Eurotiomycetidae</taxon>
        <taxon>Eurotiales</taxon>
        <taxon>Aspergillaceae</taxon>
        <taxon>Penicillium</taxon>
    </lineage>
</organism>
<name>A0A9W9R9S1_9EURO</name>
<sequence length="206" mass="23392">MRGILQWKERDGARPATATVAGIDCHGEESTSASDAFEPIGTYHLFPSDVMTKQICIYPEIPKPYIFGRLSLELKFEIFSYLTFDGPNSICSHGRIGEAWFLLGQEADFLFLNVTDRKDWYLLFFGTRASLVAYTMLTVKWEKIRGQNFFGIRETLIKQTLSLINRKKIRQLLEPIATIVSLEPVLRNGPYGSAGHPRKEKANIIS</sequence>
<dbReference type="RefSeq" id="XP_056574338.1">
    <property type="nucleotide sequence ID" value="XM_056728523.1"/>
</dbReference>
<keyword evidence="2" id="KW-1185">Reference proteome</keyword>
<dbReference type="AlphaFoldDB" id="A0A9W9R9S1"/>
<comment type="caution">
    <text evidence="1">The sequence shown here is derived from an EMBL/GenBank/DDBJ whole genome shotgun (WGS) entry which is preliminary data.</text>
</comment>
<evidence type="ECO:0000313" key="1">
    <source>
        <dbReference type="EMBL" id="KAJ5356191.1"/>
    </source>
</evidence>
<evidence type="ECO:0000313" key="2">
    <source>
        <dbReference type="Proteomes" id="UP001147752"/>
    </source>
</evidence>
<protein>
    <submittedName>
        <fullName evidence="1">Uncharacterized protein</fullName>
    </submittedName>
</protein>
<reference evidence="1" key="1">
    <citation type="submission" date="2022-12" db="EMBL/GenBank/DDBJ databases">
        <authorList>
            <person name="Petersen C."/>
        </authorList>
    </citation>
    <scope>NUCLEOTIDE SEQUENCE</scope>
    <source>
        <strain evidence="1">IBT 3081</strain>
    </source>
</reference>
<dbReference type="OrthoDB" id="5273847at2759"/>
<dbReference type="GeneID" id="81467706"/>
<dbReference type="Proteomes" id="UP001147752">
    <property type="component" value="Unassembled WGS sequence"/>
</dbReference>
<reference evidence="1" key="2">
    <citation type="journal article" date="2023" name="IMA Fungus">
        <title>Comparative genomic study of the Penicillium genus elucidates a diverse pangenome and 15 lateral gene transfer events.</title>
        <authorList>
            <person name="Petersen C."/>
            <person name="Sorensen T."/>
            <person name="Nielsen M.R."/>
            <person name="Sondergaard T.E."/>
            <person name="Sorensen J.L."/>
            <person name="Fitzpatrick D.A."/>
            <person name="Frisvad J.C."/>
            <person name="Nielsen K.L."/>
        </authorList>
    </citation>
    <scope>NUCLEOTIDE SEQUENCE</scope>
    <source>
        <strain evidence="1">IBT 3081</strain>
    </source>
</reference>
<dbReference type="EMBL" id="JAPZBT010000006">
    <property type="protein sequence ID" value="KAJ5356191.1"/>
    <property type="molecule type" value="Genomic_DNA"/>
</dbReference>